<dbReference type="PANTHER" id="PTHR37297:SF1">
    <property type="entry name" value="PROTEIN NRDI"/>
    <property type="match status" value="1"/>
</dbReference>
<comment type="similarity">
    <text evidence="2 3">Belongs to the NrdI family.</text>
</comment>
<dbReference type="GO" id="GO:0010181">
    <property type="term" value="F:FMN binding"/>
    <property type="evidence" value="ECO:0007669"/>
    <property type="project" value="InterPro"/>
</dbReference>
<comment type="function">
    <text evidence="1 3">Probably involved in ribonucleotide reductase function.</text>
</comment>
<dbReference type="OrthoDB" id="350535at2"/>
<dbReference type="InterPro" id="IPR004465">
    <property type="entry name" value="RNR_NrdI"/>
</dbReference>
<proteinExistence type="inferred from homology"/>
<dbReference type="PANTHER" id="PTHR37297">
    <property type="entry name" value="PROTEIN NRDI"/>
    <property type="match status" value="1"/>
</dbReference>
<organism evidence="5 6">
    <name type="scientific">Comamonas kerstersii</name>
    <dbReference type="NCBI Taxonomy" id="225992"/>
    <lineage>
        <taxon>Bacteria</taxon>
        <taxon>Pseudomonadati</taxon>
        <taxon>Pseudomonadota</taxon>
        <taxon>Betaproteobacteria</taxon>
        <taxon>Burkholderiales</taxon>
        <taxon>Comamonadaceae</taxon>
        <taxon>Comamonas</taxon>
    </lineage>
</organism>
<name>A0A0W7YUS3_9BURK</name>
<dbReference type="PIRSF" id="PIRSF005087">
    <property type="entry name" value="NrdI"/>
    <property type="match status" value="1"/>
</dbReference>
<dbReference type="Proteomes" id="UP000053300">
    <property type="component" value="Unassembled WGS sequence"/>
</dbReference>
<dbReference type="Gene3D" id="3.40.50.360">
    <property type="match status" value="1"/>
</dbReference>
<dbReference type="AlphaFoldDB" id="A0A0W7YUS3"/>
<dbReference type="HAMAP" id="MF_00128">
    <property type="entry name" value="NrdI"/>
    <property type="match status" value="1"/>
</dbReference>
<dbReference type="InterPro" id="IPR029039">
    <property type="entry name" value="Flavoprotein-like_sf"/>
</dbReference>
<reference evidence="5 6" key="1">
    <citation type="submission" date="2015-12" db="EMBL/GenBank/DDBJ databases">
        <title>Complete genome sequence of a multi-drug resistant strain Acidovorax sp. 12322-1.</title>
        <authorList>
            <person name="Ming D."/>
            <person name="Wang M."/>
            <person name="Hu S."/>
            <person name="Zhou Y."/>
            <person name="Jiang T."/>
        </authorList>
    </citation>
    <scope>NUCLEOTIDE SEQUENCE [LARGE SCALE GENOMIC DNA]</scope>
    <source>
        <strain evidence="5 6">12322-1</strain>
    </source>
</reference>
<dbReference type="InterPro" id="IPR020852">
    <property type="entry name" value="RNR_Ib_NrdI_bac"/>
</dbReference>
<dbReference type="GeneID" id="83040405"/>
<evidence type="ECO:0000256" key="2">
    <source>
        <dbReference type="ARBA" id="ARBA00009942"/>
    </source>
</evidence>
<evidence type="ECO:0000256" key="1">
    <source>
        <dbReference type="ARBA" id="ARBA00003999"/>
    </source>
</evidence>
<dbReference type="EMBL" id="LPXH01000038">
    <property type="protein sequence ID" value="KUF38826.1"/>
    <property type="molecule type" value="Genomic_DNA"/>
</dbReference>
<accession>A0A1V0BGY9</accession>
<dbReference type="STRING" id="225992.B5M06_13880"/>
<dbReference type="KEGG" id="cke:B5M06_13880"/>
<evidence type="ECO:0000313" key="4">
    <source>
        <dbReference type="EMBL" id="AQZ99179.1"/>
    </source>
</evidence>
<reference evidence="4 7" key="2">
    <citation type="submission" date="2017-03" db="EMBL/GenBank/DDBJ databases">
        <title>Rapid Whole Genome Sequencing of Comamonas kerstersii Causing Continuous ambulatory Peritoneal Dialysis-Associated Peritonitis.</title>
        <authorList>
            <person name="Zheng B."/>
        </authorList>
    </citation>
    <scope>NUCLEOTIDE SEQUENCE [LARGE SCALE GENOMIC DNA]</scope>
    <source>
        <strain evidence="4 7">8943</strain>
    </source>
</reference>
<evidence type="ECO:0000313" key="5">
    <source>
        <dbReference type="EMBL" id="KUF38826.1"/>
    </source>
</evidence>
<sequence>MTRWVYYSSRSGNTEKLLRQAGLPALRIPQEVDAPMPAVDGPFVLVTPSFGDSTGKGAVPKPVIRFLNDPQRRQWLRAVVGCGDRNFGALFAQASEVVARKCGVPLLLRIEMSGTARDWQRLQAIDQHFSEHFEFSAFQASP</sequence>
<dbReference type="EMBL" id="CP020121">
    <property type="protein sequence ID" value="AQZ99179.1"/>
    <property type="molecule type" value="Genomic_DNA"/>
</dbReference>
<dbReference type="SUPFAM" id="SSF52218">
    <property type="entry name" value="Flavoproteins"/>
    <property type="match status" value="1"/>
</dbReference>
<keyword evidence="6" id="KW-1185">Reference proteome</keyword>
<dbReference type="RefSeq" id="WP_054066594.1">
    <property type="nucleotide sequence ID" value="NZ_CATYED010000018.1"/>
</dbReference>
<protein>
    <recommendedName>
        <fullName evidence="3">Protein NrdI</fullName>
    </recommendedName>
</protein>
<gene>
    <name evidence="3" type="primary">nrdI</name>
    <name evidence="5" type="ORF">AS359_08030</name>
    <name evidence="4" type="ORF">B5M06_13880</name>
</gene>
<evidence type="ECO:0000313" key="6">
    <source>
        <dbReference type="Proteomes" id="UP000053300"/>
    </source>
</evidence>
<dbReference type="Proteomes" id="UP000242792">
    <property type="component" value="Chromosome"/>
</dbReference>
<dbReference type="Pfam" id="PF07972">
    <property type="entry name" value="Flavodoxin_NdrI"/>
    <property type="match status" value="1"/>
</dbReference>
<dbReference type="NCBIfam" id="TIGR00333">
    <property type="entry name" value="nrdI"/>
    <property type="match status" value="1"/>
</dbReference>
<accession>A0A0W7YUS3</accession>
<accession>A0A1V3TH22</accession>
<evidence type="ECO:0000256" key="3">
    <source>
        <dbReference type="HAMAP-Rule" id="MF_00128"/>
    </source>
</evidence>
<evidence type="ECO:0000313" key="7">
    <source>
        <dbReference type="Proteomes" id="UP000242792"/>
    </source>
</evidence>